<dbReference type="SUPFAM" id="SSF52058">
    <property type="entry name" value="L domain-like"/>
    <property type="match status" value="1"/>
</dbReference>
<sequence>MGTLEKLPNLRRLGLHLESFLGQEMICHSMGFPQLKHLWLEDLGDLKQWKVDEGAIPKLSSLRIEYCEKLEMIPDGLRYVTTLKEVSLAGMPEEFNNRVRIVNGKQGQDYHKISHVPSINIRSEWSS</sequence>
<evidence type="ECO:0008006" key="3">
    <source>
        <dbReference type="Google" id="ProtNLM"/>
    </source>
</evidence>
<dbReference type="OMA" id="QWEEWIV"/>
<dbReference type="InterPro" id="IPR032675">
    <property type="entry name" value="LRR_dom_sf"/>
</dbReference>
<dbReference type="Gene3D" id="3.80.10.10">
    <property type="entry name" value="Ribonuclease Inhibitor"/>
    <property type="match status" value="1"/>
</dbReference>
<accession>A0A068UTT7</accession>
<dbReference type="STRING" id="49390.A0A068UTT7"/>
<dbReference type="InParanoid" id="A0A068UTT7"/>
<evidence type="ECO:0000313" key="2">
    <source>
        <dbReference type="Proteomes" id="UP000295252"/>
    </source>
</evidence>
<name>A0A068UTT7_COFCA</name>
<dbReference type="Proteomes" id="UP000295252">
    <property type="component" value="Chromosome III"/>
</dbReference>
<evidence type="ECO:0000313" key="1">
    <source>
        <dbReference type="EMBL" id="CDP11043.1"/>
    </source>
</evidence>
<dbReference type="EMBL" id="HG739134">
    <property type="protein sequence ID" value="CDP11043.1"/>
    <property type="molecule type" value="Genomic_DNA"/>
</dbReference>
<organism evidence="1 2">
    <name type="scientific">Coffea canephora</name>
    <name type="common">Robusta coffee</name>
    <dbReference type="NCBI Taxonomy" id="49390"/>
    <lineage>
        <taxon>Eukaryota</taxon>
        <taxon>Viridiplantae</taxon>
        <taxon>Streptophyta</taxon>
        <taxon>Embryophyta</taxon>
        <taxon>Tracheophyta</taxon>
        <taxon>Spermatophyta</taxon>
        <taxon>Magnoliopsida</taxon>
        <taxon>eudicotyledons</taxon>
        <taxon>Gunneridae</taxon>
        <taxon>Pentapetalae</taxon>
        <taxon>asterids</taxon>
        <taxon>lamiids</taxon>
        <taxon>Gentianales</taxon>
        <taxon>Rubiaceae</taxon>
        <taxon>Ixoroideae</taxon>
        <taxon>Gardenieae complex</taxon>
        <taxon>Bertiereae - Coffeeae clade</taxon>
        <taxon>Coffeeae</taxon>
        <taxon>Coffea</taxon>
    </lineage>
</organism>
<keyword evidence="2" id="KW-1185">Reference proteome</keyword>
<dbReference type="OrthoDB" id="1917524at2759"/>
<dbReference type="PANTHER" id="PTHR15140:SF37">
    <property type="entry name" value="UBIQUITIN-LIKE DOMAIN-CONTAINING PROTEIN"/>
    <property type="match status" value="1"/>
</dbReference>
<protein>
    <recommendedName>
        <fullName evidence="3">NB-ARC domain-containing protein</fullName>
    </recommendedName>
</protein>
<reference evidence="2" key="1">
    <citation type="journal article" date="2014" name="Science">
        <title>The coffee genome provides insight into the convergent evolution of caffeine biosynthesis.</title>
        <authorList>
            <person name="Denoeud F."/>
            <person name="Carretero-Paulet L."/>
            <person name="Dereeper A."/>
            <person name="Droc G."/>
            <person name="Guyot R."/>
            <person name="Pietrella M."/>
            <person name="Zheng C."/>
            <person name="Alberti A."/>
            <person name="Anthony F."/>
            <person name="Aprea G."/>
            <person name="Aury J.M."/>
            <person name="Bento P."/>
            <person name="Bernard M."/>
            <person name="Bocs S."/>
            <person name="Campa C."/>
            <person name="Cenci A."/>
            <person name="Combes M.C."/>
            <person name="Crouzillat D."/>
            <person name="Da Silva C."/>
            <person name="Daddiego L."/>
            <person name="De Bellis F."/>
            <person name="Dussert S."/>
            <person name="Garsmeur O."/>
            <person name="Gayraud T."/>
            <person name="Guignon V."/>
            <person name="Jahn K."/>
            <person name="Jamilloux V."/>
            <person name="Joet T."/>
            <person name="Labadie K."/>
            <person name="Lan T."/>
            <person name="Leclercq J."/>
            <person name="Lepelley M."/>
            <person name="Leroy T."/>
            <person name="Li L.T."/>
            <person name="Librado P."/>
            <person name="Lopez L."/>
            <person name="Munoz A."/>
            <person name="Noel B."/>
            <person name="Pallavicini A."/>
            <person name="Perrotta G."/>
            <person name="Poncet V."/>
            <person name="Pot D."/>
            <person name="Priyono X."/>
            <person name="Rigoreau M."/>
            <person name="Rouard M."/>
            <person name="Rozas J."/>
            <person name="Tranchant-Dubreuil C."/>
            <person name="VanBuren R."/>
            <person name="Zhang Q."/>
            <person name="Andrade A.C."/>
            <person name="Argout X."/>
            <person name="Bertrand B."/>
            <person name="de Kochko A."/>
            <person name="Graziosi G."/>
            <person name="Henry R.J."/>
            <person name="Jayarama X."/>
            <person name="Ming R."/>
            <person name="Nagai C."/>
            <person name="Rounsley S."/>
            <person name="Sankoff D."/>
            <person name="Giuliano G."/>
            <person name="Albert V.A."/>
            <person name="Wincker P."/>
            <person name="Lashermes P."/>
        </authorList>
    </citation>
    <scope>NUCLEOTIDE SEQUENCE [LARGE SCALE GENOMIC DNA]</scope>
    <source>
        <strain evidence="2">cv. DH200-94</strain>
    </source>
</reference>
<dbReference type="PhylomeDB" id="A0A068UTT7"/>
<dbReference type="PANTHER" id="PTHR15140">
    <property type="entry name" value="TUBULIN-SPECIFIC CHAPERONE E"/>
    <property type="match status" value="1"/>
</dbReference>
<gene>
    <name evidence="1" type="ORF">GSCOC_T00033031001</name>
</gene>
<proteinExistence type="predicted"/>
<dbReference type="Gramene" id="CDP11043">
    <property type="protein sequence ID" value="CDP11043"/>
    <property type="gene ID" value="GSCOC_T00033031001"/>
</dbReference>
<dbReference type="AlphaFoldDB" id="A0A068UTT7"/>